<feature type="compositionally biased region" description="Basic and acidic residues" evidence="3">
    <location>
        <begin position="51"/>
        <end position="75"/>
    </location>
</feature>
<dbReference type="InterPro" id="IPR038294">
    <property type="entry name" value="SLBP_RNA_bind_sf"/>
</dbReference>
<feature type="region of interest" description="Disordered" evidence="3">
    <location>
        <begin position="131"/>
        <end position="150"/>
    </location>
</feature>
<dbReference type="GO" id="GO:0007076">
    <property type="term" value="P:mitotic chromosome condensation"/>
    <property type="evidence" value="ECO:0007669"/>
    <property type="project" value="UniProtKB-ARBA"/>
</dbReference>
<evidence type="ECO:0000256" key="1">
    <source>
        <dbReference type="ARBA" id="ARBA00006151"/>
    </source>
</evidence>
<reference evidence="5" key="2">
    <citation type="submission" date="2023-03" db="EMBL/GenBank/DDBJ databases">
        <authorList>
            <person name="Inwood S.N."/>
            <person name="Skelly J.G."/>
            <person name="Guhlin J."/>
            <person name="Harrop T.W.R."/>
            <person name="Goldson S.G."/>
            <person name="Dearden P.K."/>
        </authorList>
    </citation>
    <scope>NUCLEOTIDE SEQUENCE</scope>
    <source>
        <strain evidence="5">Lincoln</strain>
        <tissue evidence="5">Whole body</tissue>
    </source>
</reference>
<dbReference type="PANTHER" id="PTHR17408:SF0">
    <property type="entry name" value="HISTONE RNA HAIRPIN-BINDING PROTEIN"/>
    <property type="match status" value="1"/>
</dbReference>
<dbReference type="GO" id="GO:0071204">
    <property type="term" value="C:histone pre-mRNA 3'end processing complex"/>
    <property type="evidence" value="ECO:0007669"/>
    <property type="project" value="TreeGrafter"/>
</dbReference>
<dbReference type="FunFam" id="1.10.8.1120:FF:000001">
    <property type="entry name" value="Histone RNA hairpin-binding protein-like"/>
    <property type="match status" value="1"/>
</dbReference>
<protein>
    <recommendedName>
        <fullName evidence="4">Histone RNA hairpin-binding protein RNA-binding domain-containing protein</fullName>
    </recommendedName>
</protein>
<accession>A0AA39F3U6</accession>
<dbReference type="GO" id="GO:0005737">
    <property type="term" value="C:cytoplasm"/>
    <property type="evidence" value="ECO:0007669"/>
    <property type="project" value="TreeGrafter"/>
</dbReference>
<feature type="compositionally biased region" description="Basic and acidic residues" evidence="3">
    <location>
        <begin position="132"/>
        <end position="141"/>
    </location>
</feature>
<dbReference type="GO" id="GO:0003729">
    <property type="term" value="F:mRNA binding"/>
    <property type="evidence" value="ECO:0007669"/>
    <property type="project" value="InterPro"/>
</dbReference>
<keyword evidence="6" id="KW-1185">Reference proteome</keyword>
<feature type="compositionally biased region" description="Polar residues" evidence="3">
    <location>
        <begin position="32"/>
        <end position="50"/>
    </location>
</feature>
<feature type="compositionally biased region" description="Low complexity" evidence="3">
    <location>
        <begin position="83"/>
        <end position="92"/>
    </location>
</feature>
<feature type="region of interest" description="Disordered" evidence="3">
    <location>
        <begin position="32"/>
        <end position="107"/>
    </location>
</feature>
<evidence type="ECO:0000259" key="4">
    <source>
        <dbReference type="Pfam" id="PF15247"/>
    </source>
</evidence>
<dbReference type="GO" id="GO:0006398">
    <property type="term" value="P:mRNA 3'-end processing by stem-loop binding and cleavage"/>
    <property type="evidence" value="ECO:0007669"/>
    <property type="project" value="TreeGrafter"/>
</dbReference>
<evidence type="ECO:0000256" key="3">
    <source>
        <dbReference type="SAM" id="MobiDB-lite"/>
    </source>
</evidence>
<feature type="domain" description="Histone RNA hairpin-binding protein RNA-binding" evidence="4">
    <location>
        <begin position="102"/>
        <end position="170"/>
    </location>
</feature>
<gene>
    <name evidence="5" type="ORF">PV327_006228</name>
</gene>
<feature type="region of interest" description="Disordered" evidence="3">
    <location>
        <begin position="165"/>
        <end position="205"/>
    </location>
</feature>
<dbReference type="GO" id="GO:0051028">
    <property type="term" value="P:mRNA transport"/>
    <property type="evidence" value="ECO:0007669"/>
    <property type="project" value="TreeGrafter"/>
</dbReference>
<dbReference type="PANTHER" id="PTHR17408">
    <property type="entry name" value="HISTONE RNA HAIRPIN-BINDING PROTEIN"/>
    <property type="match status" value="1"/>
</dbReference>
<dbReference type="AlphaFoldDB" id="A0AA39F3U6"/>
<feature type="compositionally biased region" description="Acidic residues" evidence="3">
    <location>
        <begin position="187"/>
        <end position="197"/>
    </location>
</feature>
<dbReference type="InterPro" id="IPR029344">
    <property type="entry name" value="SLBP_RNA_bind"/>
</dbReference>
<comment type="similarity">
    <text evidence="1">Belongs to the SLBP family.</text>
</comment>
<evidence type="ECO:0000256" key="2">
    <source>
        <dbReference type="ARBA" id="ARBA00022884"/>
    </source>
</evidence>
<evidence type="ECO:0000313" key="5">
    <source>
        <dbReference type="EMBL" id="KAK0162453.1"/>
    </source>
</evidence>
<name>A0AA39F3U6_MICHY</name>
<organism evidence="5 6">
    <name type="scientific">Microctonus hyperodae</name>
    <name type="common">Parasitoid wasp</name>
    <dbReference type="NCBI Taxonomy" id="165561"/>
    <lineage>
        <taxon>Eukaryota</taxon>
        <taxon>Metazoa</taxon>
        <taxon>Ecdysozoa</taxon>
        <taxon>Arthropoda</taxon>
        <taxon>Hexapoda</taxon>
        <taxon>Insecta</taxon>
        <taxon>Pterygota</taxon>
        <taxon>Neoptera</taxon>
        <taxon>Endopterygota</taxon>
        <taxon>Hymenoptera</taxon>
        <taxon>Apocrita</taxon>
        <taxon>Ichneumonoidea</taxon>
        <taxon>Braconidae</taxon>
        <taxon>Euphorinae</taxon>
        <taxon>Microctonus</taxon>
    </lineage>
</organism>
<dbReference type="Gene3D" id="1.10.8.1120">
    <property type="entry name" value="Histone RNA hairpin-binding protein RNA-binding domain"/>
    <property type="match status" value="1"/>
</dbReference>
<evidence type="ECO:0000313" key="6">
    <source>
        <dbReference type="Proteomes" id="UP001168972"/>
    </source>
</evidence>
<reference evidence="5" key="1">
    <citation type="journal article" date="2023" name="bioRxiv">
        <title>Scaffold-level genome assemblies of two parasitoid biocontrol wasps reveal the parthenogenesis mechanism and an associated novel virus.</title>
        <authorList>
            <person name="Inwood S."/>
            <person name="Skelly J."/>
            <person name="Guhlin J."/>
            <person name="Harrop T."/>
            <person name="Goldson S."/>
            <person name="Dearden P."/>
        </authorList>
    </citation>
    <scope>NUCLEOTIDE SEQUENCE</scope>
    <source>
        <strain evidence="5">Lincoln</strain>
        <tissue evidence="5">Whole body</tissue>
    </source>
</reference>
<dbReference type="Pfam" id="PF15247">
    <property type="entry name" value="SLBP_RNA_bind"/>
    <property type="match status" value="1"/>
</dbReference>
<dbReference type="Proteomes" id="UP001168972">
    <property type="component" value="Unassembled WGS sequence"/>
</dbReference>
<sequence length="205" mass="23931">MSELKDFTKCCEKIIETNENFDMDAEDTCLSSSINEQNGDSQDVELNNFESGEKSEMARKRLRDESPDLRNDTRTLRNRKNSESSTSTTSSNNDKKKIEYETDPAVLARRQKEIDYGKNTMGYDRYLQMVPKDQRTKDHPKTPPKFAKYSRRGWDGMVKLWRKQLHNWDPPGENEHDGKNVTKNDVNNDDADINNEEIVEKKEEN</sequence>
<feature type="compositionally biased region" description="Basic and acidic residues" evidence="3">
    <location>
        <begin position="173"/>
        <end position="182"/>
    </location>
</feature>
<dbReference type="GO" id="GO:0071207">
    <property type="term" value="F:histone pre-mRNA stem-loop binding"/>
    <property type="evidence" value="ECO:0007669"/>
    <property type="project" value="TreeGrafter"/>
</dbReference>
<keyword evidence="2" id="KW-0694">RNA-binding</keyword>
<dbReference type="EMBL" id="JAQQBR010001833">
    <property type="protein sequence ID" value="KAK0162453.1"/>
    <property type="molecule type" value="Genomic_DNA"/>
</dbReference>
<dbReference type="InterPro" id="IPR026502">
    <property type="entry name" value="SLBP1/SLBP2"/>
</dbReference>
<proteinExistence type="inferred from homology"/>
<comment type="caution">
    <text evidence="5">The sequence shown here is derived from an EMBL/GenBank/DDBJ whole genome shotgun (WGS) entry which is preliminary data.</text>
</comment>